<evidence type="ECO:0000313" key="2">
    <source>
        <dbReference type="Proteomes" id="UP000000753"/>
    </source>
</evidence>
<dbReference type="Proteomes" id="UP000000753">
    <property type="component" value="Chromosome"/>
</dbReference>
<keyword evidence="2" id="KW-1185">Reference proteome</keyword>
<dbReference type="HOGENOM" id="CLU_2083251_0_0_6"/>
<name>B8CKE0_SHEPW</name>
<accession>B8CKE0</accession>
<organism evidence="1 2">
    <name type="scientific">Shewanella piezotolerans (strain WP3 / JCM 13877)</name>
    <dbReference type="NCBI Taxonomy" id="225849"/>
    <lineage>
        <taxon>Bacteria</taxon>
        <taxon>Pseudomonadati</taxon>
        <taxon>Pseudomonadota</taxon>
        <taxon>Gammaproteobacteria</taxon>
        <taxon>Alteromonadales</taxon>
        <taxon>Shewanellaceae</taxon>
        <taxon>Shewanella</taxon>
    </lineage>
</organism>
<protein>
    <submittedName>
        <fullName evidence="1">Uncharacterized protein</fullName>
    </submittedName>
</protein>
<dbReference type="EMBL" id="CP000472">
    <property type="protein sequence ID" value="ACJ27979.1"/>
    <property type="molecule type" value="Genomic_DNA"/>
</dbReference>
<evidence type="ECO:0000313" key="1">
    <source>
        <dbReference type="EMBL" id="ACJ27979.1"/>
    </source>
</evidence>
<proteinExistence type="predicted"/>
<gene>
    <name evidence="1" type="ordered locus">swp_1183</name>
</gene>
<sequence>MAIPPQITGKKMPVQRAGRHVQVFHKEIGITLLALIHSKVLPLISRKNLKFQAKKMPAQRAGRHVQVFHKEIGITLLALIHSKVPPFISRKNLKLKAKKCLLKEQADMFKCSIRKSA</sequence>
<dbReference type="KEGG" id="swp:swp_1183"/>
<reference evidence="1 2" key="1">
    <citation type="journal article" date="2008" name="PLoS ONE">
        <title>Environmental adaptation: genomic analysis of the piezotolerant and psychrotolerant deep-sea iron reducing bacterium Shewanella piezotolerans WP3.</title>
        <authorList>
            <person name="Wang F."/>
            <person name="Wang J."/>
            <person name="Jian H."/>
            <person name="Zhang B."/>
            <person name="Li S."/>
            <person name="Wang F."/>
            <person name="Zeng X."/>
            <person name="Gao L."/>
            <person name="Bartlett D.H."/>
            <person name="Yu J."/>
            <person name="Hu S."/>
            <person name="Xiao X."/>
        </authorList>
    </citation>
    <scope>NUCLEOTIDE SEQUENCE [LARGE SCALE GENOMIC DNA]</scope>
    <source>
        <strain evidence="2">WP3 / JCM 13877</strain>
    </source>
</reference>
<dbReference type="AlphaFoldDB" id="B8CKE0"/>